<feature type="chain" id="PRO_5021904550" evidence="1">
    <location>
        <begin position="20"/>
        <end position="86"/>
    </location>
</feature>
<dbReference type="RefSeq" id="WP_144248862.1">
    <property type="nucleotide sequence ID" value="NZ_VLPK01000002.1"/>
</dbReference>
<reference evidence="2 3" key="1">
    <citation type="submission" date="2019-07" db="EMBL/GenBank/DDBJ databases">
        <authorList>
            <person name="Huq M.A."/>
        </authorList>
    </citation>
    <scope>NUCLEOTIDE SEQUENCE [LARGE SCALE GENOMIC DNA]</scope>
    <source>
        <strain evidence="2 3">MAH-19</strain>
    </source>
</reference>
<proteinExistence type="predicted"/>
<evidence type="ECO:0000313" key="2">
    <source>
        <dbReference type="EMBL" id="TSJ40824.1"/>
    </source>
</evidence>
<protein>
    <submittedName>
        <fullName evidence="2">Uncharacterized protein</fullName>
    </submittedName>
</protein>
<accession>A0A556MLM0</accession>
<gene>
    <name evidence="2" type="ORF">FO440_13880</name>
</gene>
<evidence type="ECO:0000313" key="3">
    <source>
        <dbReference type="Proteomes" id="UP000318733"/>
    </source>
</evidence>
<keyword evidence="1" id="KW-0732">Signal</keyword>
<feature type="signal peptide" evidence="1">
    <location>
        <begin position="1"/>
        <end position="19"/>
    </location>
</feature>
<evidence type="ECO:0000256" key="1">
    <source>
        <dbReference type="SAM" id="SignalP"/>
    </source>
</evidence>
<dbReference type="AlphaFoldDB" id="A0A556MLM0"/>
<name>A0A556MLM0_9SPHI</name>
<comment type="caution">
    <text evidence="2">The sequence shown here is derived from an EMBL/GenBank/DDBJ whole genome shotgun (WGS) entry which is preliminary data.</text>
</comment>
<dbReference type="Proteomes" id="UP000318733">
    <property type="component" value="Unassembled WGS sequence"/>
</dbReference>
<dbReference type="EMBL" id="VLPK01000002">
    <property type="protein sequence ID" value="TSJ40824.1"/>
    <property type="molecule type" value="Genomic_DNA"/>
</dbReference>
<sequence length="86" mass="10217">MRVLFIISAFLLIHQLVHAQLKQPKFKGKVKSTTIYIYDTNFDSPDRKYWGFKGKTNYTRSGKTIVTSLLHNNKYVIMDVCKYKYY</sequence>
<keyword evidence="3" id="KW-1185">Reference proteome</keyword>
<organism evidence="2 3">
    <name type="scientific">Mucilaginibacter corticis</name>
    <dbReference type="NCBI Taxonomy" id="2597670"/>
    <lineage>
        <taxon>Bacteria</taxon>
        <taxon>Pseudomonadati</taxon>
        <taxon>Bacteroidota</taxon>
        <taxon>Sphingobacteriia</taxon>
        <taxon>Sphingobacteriales</taxon>
        <taxon>Sphingobacteriaceae</taxon>
        <taxon>Mucilaginibacter</taxon>
    </lineage>
</organism>